<dbReference type="Pfam" id="PF12704">
    <property type="entry name" value="MacB_PCD"/>
    <property type="match status" value="2"/>
</dbReference>
<evidence type="ECO:0000313" key="11">
    <source>
        <dbReference type="Proteomes" id="UP000535182"/>
    </source>
</evidence>
<evidence type="ECO:0000256" key="1">
    <source>
        <dbReference type="ARBA" id="ARBA00004651"/>
    </source>
</evidence>
<evidence type="ECO:0000313" key="10">
    <source>
        <dbReference type="EMBL" id="MBB5331602.1"/>
    </source>
</evidence>
<dbReference type="InterPro" id="IPR017800">
    <property type="entry name" value="ADOP"/>
</dbReference>
<feature type="transmembrane region" description="Helical" evidence="7">
    <location>
        <begin position="444"/>
        <end position="474"/>
    </location>
</feature>
<evidence type="ECO:0000256" key="7">
    <source>
        <dbReference type="SAM" id="Phobius"/>
    </source>
</evidence>
<dbReference type="InterPro" id="IPR047928">
    <property type="entry name" value="Perm_prefix_1"/>
</dbReference>
<evidence type="ECO:0000256" key="2">
    <source>
        <dbReference type="ARBA" id="ARBA00022475"/>
    </source>
</evidence>
<dbReference type="PANTHER" id="PTHR30572:SF4">
    <property type="entry name" value="ABC TRANSPORTER PERMEASE YTRF"/>
    <property type="match status" value="1"/>
</dbReference>
<feature type="transmembrane region" description="Helical" evidence="7">
    <location>
        <begin position="847"/>
        <end position="867"/>
    </location>
</feature>
<dbReference type="RefSeq" id="WP_183981421.1">
    <property type="nucleotide sequence ID" value="NZ_JACHEB010000016.1"/>
</dbReference>
<feature type="transmembrane region" description="Helical" evidence="7">
    <location>
        <begin position="403"/>
        <end position="424"/>
    </location>
</feature>
<comment type="subcellular location">
    <subcellularLocation>
        <location evidence="1">Cell membrane</location>
        <topology evidence="1">Multi-pass membrane protein</topology>
    </subcellularLocation>
</comment>
<dbReference type="GO" id="GO:0022857">
    <property type="term" value="F:transmembrane transporter activity"/>
    <property type="evidence" value="ECO:0007669"/>
    <property type="project" value="TreeGrafter"/>
</dbReference>
<feature type="transmembrane region" description="Helical" evidence="7">
    <location>
        <begin position="816"/>
        <end position="835"/>
    </location>
</feature>
<dbReference type="GO" id="GO:0005886">
    <property type="term" value="C:plasma membrane"/>
    <property type="evidence" value="ECO:0007669"/>
    <property type="project" value="UniProtKB-SubCell"/>
</dbReference>
<dbReference type="AlphaFoldDB" id="A0A9X0QJE5"/>
<dbReference type="InterPro" id="IPR003838">
    <property type="entry name" value="ABC3_permease_C"/>
</dbReference>
<dbReference type="PANTHER" id="PTHR30572">
    <property type="entry name" value="MEMBRANE COMPONENT OF TRANSPORTER-RELATED"/>
    <property type="match status" value="1"/>
</dbReference>
<keyword evidence="3 7" id="KW-0812">Transmembrane</keyword>
<keyword evidence="4 7" id="KW-1133">Transmembrane helix</keyword>
<feature type="domain" description="MacB-like periplasmic core" evidence="9">
    <location>
        <begin position="499"/>
        <end position="713"/>
    </location>
</feature>
<keyword evidence="5 7" id="KW-0472">Membrane</keyword>
<feature type="domain" description="ABC3 transporter permease C-terminal" evidence="8">
    <location>
        <begin position="355"/>
        <end position="471"/>
    </location>
</feature>
<sequence length="884" mass="96202">MKNLRAAMRRFAGMFSSARREEEFASELEGHLQMHIDDNMHAGMTAEEARRDALAKLGGMERTRQAYRERGTAPFFETLWQDLRFALRQLTKNPGFTITAVLMLSLGIAASVAIFAFVDAALLKPLPYEDPRTLVDVTESVAVFPHANLSYPDYLDWKKMNHSFRSLDIYQGAGYLLDTPSGVEPVTGMRVSDGFFHTLGIAPLLGRDFYSGEDLLSAPRTVILSYTAWQKRFGGRKEIVGQSVSLSGTPYVVVGVLPDSFEFAPRNNAELWTTMHAGGANTCDLRRSCHGLVGVARLKDGVSIATALADTKAIAQQLERQYPDSNRGQGATVQSLTEAVVGDIRPILLILLAGAGLLLLIACVNVASLLLVRSESRRREIAVRGALGASPLRLARQFVTEGVLLVCGSSLLGLICAIFASQALLRLIPKEMLPHMPYLRAVGLNLHVVCFAAAIAVMATVIFSLTPIVQLSFGEMREGLTEGSRGSAGVFWRKIGANLTVLELAIATVLLVGAGLLGKSFYHLLHVELNFQPDHLATLSVALPEKVYAKDEQVVAARRQLLDRISVLPGVTSVATTSQLPVTMNGNTEWVRFVGRPYNGEHNEVNERDVTANFFTTLKAKLIRGRFFNPDEDATKPRVVIINEAFAKLYFPDQDPLGARMGDTTLSPKSIKEIVGVVDDLRESSLDEQTLPAVYYPADQSPDVYFNLIVRTSQDEKALLPTLVSTIHQFDRGIGTADESTMMLNIEESQTAYLHRSSAWLVGGFAALALLLGMIGLYGVIAYSVGQRTREIGVRMALGAQREMVQRMIMREGGRLAALGIVVGLVCSLGVTVALRSMLFGVQSWDVGTLAGVAVLLVAAALLASYVPARRAASINPVEALRAE</sequence>
<feature type="transmembrane region" description="Helical" evidence="7">
    <location>
        <begin position="347"/>
        <end position="372"/>
    </location>
</feature>
<reference evidence="10 11" key="1">
    <citation type="submission" date="2020-08" db="EMBL/GenBank/DDBJ databases">
        <title>Genomic Encyclopedia of Type Strains, Phase IV (KMG-V): Genome sequencing to study the core and pangenomes of soil and plant-associated prokaryotes.</title>
        <authorList>
            <person name="Whitman W."/>
        </authorList>
    </citation>
    <scope>NUCLEOTIDE SEQUENCE [LARGE SCALE GENOMIC DNA]</scope>
    <source>
        <strain evidence="10 11">X5P2</strain>
    </source>
</reference>
<evidence type="ECO:0000256" key="3">
    <source>
        <dbReference type="ARBA" id="ARBA00022692"/>
    </source>
</evidence>
<name>A0A9X0QJE5_9BACT</name>
<proteinExistence type="inferred from homology"/>
<dbReference type="Proteomes" id="UP000535182">
    <property type="component" value="Unassembled WGS sequence"/>
</dbReference>
<dbReference type="NCBIfam" id="TIGR03434">
    <property type="entry name" value="ADOP"/>
    <property type="match status" value="1"/>
</dbReference>
<feature type="transmembrane region" description="Helical" evidence="7">
    <location>
        <begin position="495"/>
        <end position="517"/>
    </location>
</feature>
<evidence type="ECO:0000256" key="4">
    <source>
        <dbReference type="ARBA" id="ARBA00022989"/>
    </source>
</evidence>
<dbReference type="NCBIfam" id="NF038403">
    <property type="entry name" value="perm_prefix_1"/>
    <property type="match status" value="1"/>
</dbReference>
<evidence type="ECO:0000256" key="5">
    <source>
        <dbReference type="ARBA" id="ARBA00023136"/>
    </source>
</evidence>
<evidence type="ECO:0000259" key="8">
    <source>
        <dbReference type="Pfam" id="PF02687"/>
    </source>
</evidence>
<comment type="similarity">
    <text evidence="6">Belongs to the ABC-4 integral membrane protein family.</text>
</comment>
<evidence type="ECO:0000256" key="6">
    <source>
        <dbReference type="ARBA" id="ARBA00038076"/>
    </source>
</evidence>
<dbReference type="Pfam" id="PF02687">
    <property type="entry name" value="FtsX"/>
    <property type="match status" value="2"/>
</dbReference>
<comment type="caution">
    <text evidence="10">The sequence shown here is derived from an EMBL/GenBank/DDBJ whole genome shotgun (WGS) entry which is preliminary data.</text>
</comment>
<feature type="domain" description="MacB-like periplasmic core" evidence="9">
    <location>
        <begin position="97"/>
        <end position="313"/>
    </location>
</feature>
<protein>
    <submittedName>
        <fullName evidence="10">Permease</fullName>
    </submittedName>
</protein>
<feature type="transmembrane region" description="Helical" evidence="7">
    <location>
        <begin position="759"/>
        <end position="786"/>
    </location>
</feature>
<dbReference type="InterPro" id="IPR050250">
    <property type="entry name" value="Macrolide_Exporter_MacB"/>
</dbReference>
<dbReference type="InterPro" id="IPR025857">
    <property type="entry name" value="MacB_PCD"/>
</dbReference>
<evidence type="ECO:0000259" key="9">
    <source>
        <dbReference type="Pfam" id="PF12704"/>
    </source>
</evidence>
<keyword evidence="2" id="KW-1003">Cell membrane</keyword>
<organism evidence="10 11">
    <name type="scientific">Tunturiibacter gelidiferens</name>
    <dbReference type="NCBI Taxonomy" id="3069689"/>
    <lineage>
        <taxon>Bacteria</taxon>
        <taxon>Pseudomonadati</taxon>
        <taxon>Acidobacteriota</taxon>
        <taxon>Terriglobia</taxon>
        <taxon>Terriglobales</taxon>
        <taxon>Acidobacteriaceae</taxon>
        <taxon>Tunturiibacter</taxon>
    </lineage>
</organism>
<dbReference type="EMBL" id="JACHEB010000016">
    <property type="protein sequence ID" value="MBB5331602.1"/>
    <property type="molecule type" value="Genomic_DNA"/>
</dbReference>
<feature type="transmembrane region" description="Helical" evidence="7">
    <location>
        <begin position="96"/>
        <end position="118"/>
    </location>
</feature>
<gene>
    <name evidence="10" type="ORF">HDF14_005251</name>
</gene>
<keyword evidence="11" id="KW-1185">Reference proteome</keyword>
<accession>A0A9X0QJE5</accession>
<feature type="domain" description="ABC3 transporter permease C-terminal" evidence="8">
    <location>
        <begin position="765"/>
        <end position="877"/>
    </location>
</feature>